<accession>A0A1I2LX37</accession>
<organism evidence="3 4">
    <name type="scientific">Halopelagius inordinatus</name>
    <dbReference type="NCBI Taxonomy" id="553467"/>
    <lineage>
        <taxon>Archaea</taxon>
        <taxon>Methanobacteriati</taxon>
        <taxon>Methanobacteriota</taxon>
        <taxon>Stenosarchaea group</taxon>
        <taxon>Halobacteria</taxon>
        <taxon>Halobacteriales</taxon>
        <taxon>Haloferacaceae</taxon>
    </lineage>
</organism>
<protein>
    <submittedName>
        <fullName evidence="3">Parallel beta-helix repeat (Two copies)</fullName>
    </submittedName>
</protein>
<dbReference type="SUPFAM" id="SSF51126">
    <property type="entry name" value="Pectin lyase-like"/>
    <property type="match status" value="1"/>
</dbReference>
<gene>
    <name evidence="3" type="ORF">SAMN04488063_0476</name>
</gene>
<dbReference type="NCBIfam" id="TIGR03804">
    <property type="entry name" value="para_beta_helix"/>
    <property type="match status" value="3"/>
</dbReference>
<feature type="domain" description="Periplasmic copper-binding protein NosD beta helix" evidence="2">
    <location>
        <begin position="275"/>
        <end position="406"/>
    </location>
</feature>
<dbReference type="OrthoDB" id="290472at2157"/>
<dbReference type="Proteomes" id="UP000198876">
    <property type="component" value="Unassembled WGS sequence"/>
</dbReference>
<feature type="compositionally biased region" description="Polar residues" evidence="1">
    <location>
        <begin position="398"/>
        <end position="412"/>
    </location>
</feature>
<dbReference type="AlphaFoldDB" id="A0A1I2LX37"/>
<dbReference type="InterPro" id="IPR007742">
    <property type="entry name" value="NosD_dom"/>
</dbReference>
<evidence type="ECO:0000313" key="4">
    <source>
        <dbReference type="Proteomes" id="UP000198876"/>
    </source>
</evidence>
<dbReference type="InterPro" id="IPR011050">
    <property type="entry name" value="Pectin_lyase_fold/virulence"/>
</dbReference>
<feature type="region of interest" description="Disordered" evidence="1">
    <location>
        <begin position="388"/>
        <end position="412"/>
    </location>
</feature>
<reference evidence="4" key="1">
    <citation type="submission" date="2016-10" db="EMBL/GenBank/DDBJ databases">
        <authorList>
            <person name="Varghese N."/>
            <person name="Submissions S."/>
        </authorList>
    </citation>
    <scope>NUCLEOTIDE SEQUENCE [LARGE SCALE GENOMIC DNA]</scope>
    <source>
        <strain evidence="4">CGMCC 1.7739</strain>
    </source>
</reference>
<dbReference type="SMART" id="SM00710">
    <property type="entry name" value="PbH1"/>
    <property type="match status" value="4"/>
</dbReference>
<dbReference type="EMBL" id="FOOQ01000001">
    <property type="protein sequence ID" value="SFF83784.1"/>
    <property type="molecule type" value="Genomic_DNA"/>
</dbReference>
<feature type="region of interest" description="Disordered" evidence="1">
    <location>
        <begin position="45"/>
        <end position="68"/>
    </location>
</feature>
<evidence type="ECO:0000259" key="2">
    <source>
        <dbReference type="Pfam" id="PF05048"/>
    </source>
</evidence>
<dbReference type="InterPro" id="IPR022441">
    <property type="entry name" value="Para_beta_helix_rpt-2"/>
</dbReference>
<evidence type="ECO:0000256" key="1">
    <source>
        <dbReference type="SAM" id="MobiDB-lite"/>
    </source>
</evidence>
<proteinExistence type="predicted"/>
<evidence type="ECO:0000313" key="3">
    <source>
        <dbReference type="EMBL" id="SFF83784.1"/>
    </source>
</evidence>
<sequence length="412" mass="43312">MGVIAGGMTTLGGLAVSSGTAGAAGDELEGVAVEQSCSDGMGTLRLRNPNSEPVGVIAYGPDADGDGRRERYDTTLDAAGAGDAAEFPSVPTGTYTVITRILDGDGEMVPGPTGRIEEASVELTCPPASPGSCLVLDESRRYTLDEDVDCIEITADNARLDAGGYLVNEVLVRADGVTVRNVGGASEFAEGAFTLDAANHCRIAGNTVGEGGFTLANSNHNVLVDNTKLRQGNGLSLEDSDRNYVAQNTFVGETTITLRGSDANVLVENETETEDFSLRLVESHENWINDNRIESQFDAGVTLARSHRNVLHGNDVLGDTVGISLTDADRNVVRENRFEGNGSGVGAELANADRNTLIRNRLSGYDVGIELVDSDRNRVLQNEVCGASEATRSDSDSTDNVVNATSTDCSDE</sequence>
<name>A0A1I2LX37_9EURY</name>
<dbReference type="Gene3D" id="2.160.20.10">
    <property type="entry name" value="Single-stranded right-handed beta-helix, Pectin lyase-like"/>
    <property type="match status" value="2"/>
</dbReference>
<dbReference type="Pfam" id="PF05048">
    <property type="entry name" value="NosD"/>
    <property type="match status" value="1"/>
</dbReference>
<keyword evidence="4" id="KW-1185">Reference proteome</keyword>
<dbReference type="RefSeq" id="WP_177213261.1">
    <property type="nucleotide sequence ID" value="NZ_FOOQ01000001.1"/>
</dbReference>
<dbReference type="STRING" id="553467.SAMN04488063_0476"/>
<dbReference type="InterPro" id="IPR006626">
    <property type="entry name" value="PbH1"/>
</dbReference>
<dbReference type="InterPro" id="IPR012334">
    <property type="entry name" value="Pectin_lyas_fold"/>
</dbReference>